<dbReference type="Pfam" id="PF05930">
    <property type="entry name" value="Phage_AlpA"/>
    <property type="match status" value="1"/>
</dbReference>
<dbReference type="EMBL" id="JALPRF010000001">
    <property type="protein sequence ID" value="MCK8491764.1"/>
    <property type="molecule type" value="Genomic_DNA"/>
</dbReference>
<dbReference type="Proteomes" id="UP001202180">
    <property type="component" value="Unassembled WGS sequence"/>
</dbReference>
<reference evidence="1 2" key="1">
    <citation type="submission" date="2022-04" db="EMBL/GenBank/DDBJ databases">
        <title>Spirosoma sp. strain RP8 genome sequencing and assembly.</title>
        <authorList>
            <person name="Jung Y."/>
        </authorList>
    </citation>
    <scope>NUCLEOTIDE SEQUENCE [LARGE SCALE GENOMIC DNA]</scope>
    <source>
        <strain evidence="1 2">RP8</strain>
    </source>
</reference>
<dbReference type="RefSeq" id="WP_248476395.1">
    <property type="nucleotide sequence ID" value="NZ_JALPRF010000001.1"/>
</dbReference>
<evidence type="ECO:0000313" key="2">
    <source>
        <dbReference type="Proteomes" id="UP001202180"/>
    </source>
</evidence>
<accession>A0ABT0HHX4</accession>
<organism evidence="1 2">
    <name type="scientific">Spirosoma liriopis</name>
    <dbReference type="NCBI Taxonomy" id="2937440"/>
    <lineage>
        <taxon>Bacteria</taxon>
        <taxon>Pseudomonadati</taxon>
        <taxon>Bacteroidota</taxon>
        <taxon>Cytophagia</taxon>
        <taxon>Cytophagales</taxon>
        <taxon>Cytophagaceae</taxon>
        <taxon>Spirosoma</taxon>
    </lineage>
</organism>
<protein>
    <submittedName>
        <fullName evidence="1">AlpA family phage regulatory protein</fullName>
    </submittedName>
</protein>
<name>A0ABT0HHX4_9BACT</name>
<sequence length="70" mass="8172">MMVQEDQMQLQGFMRLSEVLKIIPVSKATWWNGCRTGRFPKPYKLSLRVTAWKTSDIKRCIEGFASFSDK</sequence>
<keyword evidence="2" id="KW-1185">Reference proteome</keyword>
<gene>
    <name evidence="1" type="ORF">M0L20_07860</name>
</gene>
<comment type="caution">
    <text evidence="1">The sequence shown here is derived from an EMBL/GenBank/DDBJ whole genome shotgun (WGS) entry which is preliminary data.</text>
</comment>
<dbReference type="InterPro" id="IPR010260">
    <property type="entry name" value="AlpA"/>
</dbReference>
<proteinExistence type="predicted"/>
<evidence type="ECO:0000313" key="1">
    <source>
        <dbReference type="EMBL" id="MCK8491764.1"/>
    </source>
</evidence>